<reference evidence="2" key="1">
    <citation type="submission" date="2020-05" db="EMBL/GenBank/DDBJ databases">
        <title>Phylogenomic resolution of chytrid fungi.</title>
        <authorList>
            <person name="Stajich J.E."/>
            <person name="Amses K."/>
            <person name="Simmons R."/>
            <person name="Seto K."/>
            <person name="Myers J."/>
            <person name="Bonds A."/>
            <person name="Quandt C.A."/>
            <person name="Barry K."/>
            <person name="Liu P."/>
            <person name="Grigoriev I."/>
            <person name="Longcore J.E."/>
            <person name="James T.Y."/>
        </authorList>
    </citation>
    <scope>NUCLEOTIDE SEQUENCE</scope>
    <source>
        <strain evidence="2">JEL0476</strain>
    </source>
</reference>
<organism evidence="2 3">
    <name type="scientific">Clydaea vesicula</name>
    <dbReference type="NCBI Taxonomy" id="447962"/>
    <lineage>
        <taxon>Eukaryota</taxon>
        <taxon>Fungi</taxon>
        <taxon>Fungi incertae sedis</taxon>
        <taxon>Chytridiomycota</taxon>
        <taxon>Chytridiomycota incertae sedis</taxon>
        <taxon>Chytridiomycetes</taxon>
        <taxon>Lobulomycetales</taxon>
        <taxon>Lobulomycetaceae</taxon>
        <taxon>Clydaea</taxon>
    </lineage>
</organism>
<evidence type="ECO:0000313" key="2">
    <source>
        <dbReference type="EMBL" id="KAJ3221511.1"/>
    </source>
</evidence>
<dbReference type="InterPro" id="IPR029062">
    <property type="entry name" value="Class_I_gatase-like"/>
</dbReference>
<dbReference type="Proteomes" id="UP001211065">
    <property type="component" value="Unassembled WGS sequence"/>
</dbReference>
<keyword evidence="3" id="KW-1185">Reference proteome</keyword>
<evidence type="ECO:0000259" key="1">
    <source>
        <dbReference type="Pfam" id="PF09825"/>
    </source>
</evidence>
<dbReference type="InterPro" id="IPR019197">
    <property type="entry name" value="Biotin-prot_ligase_N"/>
</dbReference>
<accession>A0AAD5XYV1</accession>
<comment type="caution">
    <text evidence="2">The sequence shown here is derived from an EMBL/GenBank/DDBJ whole genome shotgun (WGS) entry which is preliminary data.</text>
</comment>
<dbReference type="AlphaFoldDB" id="A0AAD5XYV1"/>
<gene>
    <name evidence="2" type="ORF">HK099_003456</name>
</gene>
<dbReference type="EMBL" id="JADGJW010000226">
    <property type="protein sequence ID" value="KAJ3221511.1"/>
    <property type="molecule type" value="Genomic_DNA"/>
</dbReference>
<feature type="non-terminal residue" evidence="2">
    <location>
        <position position="250"/>
    </location>
</feature>
<evidence type="ECO:0000313" key="3">
    <source>
        <dbReference type="Proteomes" id="UP001211065"/>
    </source>
</evidence>
<sequence>ISQWFPPPFTPPSSLSNLQYGSSLCPEQNFRKTALIFLRKRCDEAESACSEDIGRMLQSDGWSVKYCGIGEIEKNLVLSEVQLYVQPGGNMDVDKLFRKLTDSDIASIRNFVSCGGRYLGICLGAYLTGPKCLNLTEKSSPYSSKKGKYKPLLSEVIFENQTRLIYTEEPPELGTQQDIPGKLKILSRYTKDQTVQILIRKYNNGRVCLMGGHPEAMENWGNKHAKVVDKMAWDIGCKTVRQLCDDNFVL</sequence>
<protein>
    <recommendedName>
        <fullName evidence="1">Biotin-protein ligase N-terminal domain-containing protein</fullName>
    </recommendedName>
</protein>
<dbReference type="SUPFAM" id="SSF52317">
    <property type="entry name" value="Class I glutamine amidotransferase-like"/>
    <property type="match status" value="1"/>
</dbReference>
<name>A0AAD5XYV1_9FUNG</name>
<dbReference type="Pfam" id="PF09825">
    <property type="entry name" value="BPL_N"/>
    <property type="match status" value="1"/>
</dbReference>
<feature type="domain" description="Biotin-protein ligase N-terminal" evidence="1">
    <location>
        <begin position="50"/>
        <end position="132"/>
    </location>
</feature>
<proteinExistence type="predicted"/>